<evidence type="ECO:0008006" key="3">
    <source>
        <dbReference type="Google" id="ProtNLM"/>
    </source>
</evidence>
<organism evidence="1 2">
    <name type="scientific">Pantoea anthophila</name>
    <dbReference type="NCBI Taxonomy" id="470931"/>
    <lineage>
        <taxon>Bacteria</taxon>
        <taxon>Pseudomonadati</taxon>
        <taxon>Pseudomonadota</taxon>
        <taxon>Gammaproteobacteria</taxon>
        <taxon>Enterobacterales</taxon>
        <taxon>Erwiniaceae</taxon>
        <taxon>Pantoea</taxon>
    </lineage>
</organism>
<dbReference type="EMBL" id="VHIZ01000022">
    <property type="protein sequence ID" value="TPV31055.1"/>
    <property type="molecule type" value="Genomic_DNA"/>
</dbReference>
<evidence type="ECO:0000313" key="2">
    <source>
        <dbReference type="Proteomes" id="UP000316142"/>
    </source>
</evidence>
<dbReference type="RefSeq" id="WP_140029386.1">
    <property type="nucleotide sequence ID" value="NZ_JBMUHZ010000002.1"/>
</dbReference>
<name>A0ABY2ZHR9_9GAMM</name>
<sequence>MPVINIHKIDWFRILTDLSRSGYSLQDIADELDVVASTLIGWKKGASPRHHSGEALIELWCRVTEKGRHQLPREKFVQKFIFHSRERVCRHSEK</sequence>
<accession>A0ABY2ZHR9</accession>
<dbReference type="Proteomes" id="UP000316142">
    <property type="component" value="Unassembled WGS sequence"/>
</dbReference>
<protein>
    <recommendedName>
        <fullName evidence="3">XRE family transcriptional regulator</fullName>
    </recommendedName>
</protein>
<comment type="caution">
    <text evidence="1">The sequence shown here is derived from an EMBL/GenBank/DDBJ whole genome shotgun (WGS) entry which is preliminary data.</text>
</comment>
<gene>
    <name evidence="1" type="ORF">FJW00_03980</name>
</gene>
<reference evidence="1 2" key="1">
    <citation type="submission" date="2019-06" db="EMBL/GenBank/DDBJ databases">
        <title>Taxogenomics and systematics of the genus Pantoea.</title>
        <authorList>
            <person name="Tambong J.T."/>
        </authorList>
    </citation>
    <scope>NUCLEOTIDE SEQUENCE [LARGE SCALE GENOMIC DNA]</scope>
    <source>
        <strain evidence="1 2">LMG 2558</strain>
    </source>
</reference>
<keyword evidence="2" id="KW-1185">Reference proteome</keyword>
<proteinExistence type="predicted"/>
<evidence type="ECO:0000313" key="1">
    <source>
        <dbReference type="EMBL" id="TPV31055.1"/>
    </source>
</evidence>